<accession>A0A1G9QGE3</accession>
<evidence type="ECO:0000313" key="4">
    <source>
        <dbReference type="EMBL" id="SDM09950.1"/>
    </source>
</evidence>
<sequence length="376" mass="37284">MTPLVPTRGPGRRRLAARTGVLGLAVLASTALGAGTAGAEGPATIPLDPTDVAIVLEAVENFGTAADPAEDPGPVPVAWGGAVVLQLPDGLDATTLGARLELGPEVGGSPTRVLSTDTPGPDGLVASRVGSGRFTIALPPLDPANGPIGALLVSGVTSEDGFPVHPDTYFLELHPTAPPTAELDPQVTVVADQPCDPTAAVRCAGTTVTAGTPFRVTVPPGSELRALGHGTLQDAGVTLVDLTGAHDAPLPLSGDPARYAAAGPWDATVTLPADLGPGRHYLSVLLGDPTSGGPVTIATVELQVLAAPAVVPPAAEQPPTPPVAVVNVGLRSNTGVEAAEAGATRTGALATGAGLLVLAGVGAVVLRTRRDPRAED</sequence>
<feature type="signal peptide" evidence="3">
    <location>
        <begin position="1"/>
        <end position="39"/>
    </location>
</feature>
<keyword evidence="5" id="KW-1185">Reference proteome</keyword>
<gene>
    <name evidence="4" type="ORF">SAMN05660642_01655</name>
</gene>
<evidence type="ECO:0000256" key="2">
    <source>
        <dbReference type="SAM" id="Phobius"/>
    </source>
</evidence>
<dbReference type="PROSITE" id="PS51318">
    <property type="entry name" value="TAT"/>
    <property type="match status" value="1"/>
</dbReference>
<dbReference type="EMBL" id="FNHE01000003">
    <property type="protein sequence ID" value="SDM09950.1"/>
    <property type="molecule type" value="Genomic_DNA"/>
</dbReference>
<dbReference type="STRING" id="1137991.SAMN05660642_01655"/>
<organism evidence="4 5">
    <name type="scientific">Geodermatophilus siccatus</name>
    <dbReference type="NCBI Taxonomy" id="1137991"/>
    <lineage>
        <taxon>Bacteria</taxon>
        <taxon>Bacillati</taxon>
        <taxon>Actinomycetota</taxon>
        <taxon>Actinomycetes</taxon>
        <taxon>Geodermatophilales</taxon>
        <taxon>Geodermatophilaceae</taxon>
        <taxon>Geodermatophilus</taxon>
    </lineage>
</organism>
<feature type="region of interest" description="Disordered" evidence="1">
    <location>
        <begin position="102"/>
        <end position="121"/>
    </location>
</feature>
<name>A0A1G9QGE3_9ACTN</name>
<keyword evidence="2" id="KW-0812">Transmembrane</keyword>
<proteinExistence type="predicted"/>
<feature type="transmembrane region" description="Helical" evidence="2">
    <location>
        <begin position="347"/>
        <end position="366"/>
    </location>
</feature>
<dbReference type="OrthoDB" id="5181399at2"/>
<dbReference type="Proteomes" id="UP000198680">
    <property type="component" value="Unassembled WGS sequence"/>
</dbReference>
<dbReference type="InterPro" id="IPR006311">
    <property type="entry name" value="TAT_signal"/>
</dbReference>
<reference evidence="5" key="1">
    <citation type="submission" date="2016-10" db="EMBL/GenBank/DDBJ databases">
        <authorList>
            <person name="Varghese N."/>
            <person name="Submissions S."/>
        </authorList>
    </citation>
    <scope>NUCLEOTIDE SEQUENCE [LARGE SCALE GENOMIC DNA]</scope>
    <source>
        <strain evidence="5">DSM 45419</strain>
    </source>
</reference>
<dbReference type="AlphaFoldDB" id="A0A1G9QGE3"/>
<evidence type="ECO:0000313" key="5">
    <source>
        <dbReference type="Proteomes" id="UP000198680"/>
    </source>
</evidence>
<keyword evidence="3" id="KW-0732">Signal</keyword>
<protein>
    <recommendedName>
        <fullName evidence="6">LPXTG-motif cell wall anchor domain-containing protein</fullName>
    </recommendedName>
</protein>
<keyword evidence="2" id="KW-0472">Membrane</keyword>
<evidence type="ECO:0008006" key="6">
    <source>
        <dbReference type="Google" id="ProtNLM"/>
    </source>
</evidence>
<dbReference type="RefSeq" id="WP_091216185.1">
    <property type="nucleotide sequence ID" value="NZ_FNHE01000003.1"/>
</dbReference>
<evidence type="ECO:0000256" key="3">
    <source>
        <dbReference type="SAM" id="SignalP"/>
    </source>
</evidence>
<evidence type="ECO:0000256" key="1">
    <source>
        <dbReference type="SAM" id="MobiDB-lite"/>
    </source>
</evidence>
<feature type="chain" id="PRO_5011793275" description="LPXTG-motif cell wall anchor domain-containing protein" evidence="3">
    <location>
        <begin position="40"/>
        <end position="376"/>
    </location>
</feature>
<keyword evidence="2" id="KW-1133">Transmembrane helix</keyword>